<organism evidence="23">
    <name type="scientific">Salvia splendens</name>
    <name type="common">Scarlet sage</name>
    <dbReference type="NCBI Taxonomy" id="180675"/>
    <lineage>
        <taxon>Eukaryota</taxon>
        <taxon>Viridiplantae</taxon>
        <taxon>Streptophyta</taxon>
        <taxon>Embryophyta</taxon>
        <taxon>Tracheophyta</taxon>
        <taxon>Spermatophyta</taxon>
        <taxon>Magnoliopsida</taxon>
        <taxon>eudicotyledons</taxon>
        <taxon>Gunneridae</taxon>
        <taxon>Pentapetalae</taxon>
        <taxon>asterids</taxon>
        <taxon>lamiids</taxon>
        <taxon>Lamiales</taxon>
        <taxon>Lamiaceae</taxon>
        <taxon>Nepetoideae</taxon>
        <taxon>Mentheae</taxon>
        <taxon>Salviinae</taxon>
        <taxon>Salvia</taxon>
        <taxon>Salvia subgen. Calosphace</taxon>
        <taxon>core Calosphace</taxon>
    </lineage>
</organism>
<evidence type="ECO:0000256" key="12">
    <source>
        <dbReference type="ARBA" id="ARBA00023242"/>
    </source>
</evidence>
<evidence type="ECO:0000313" key="24">
    <source>
        <dbReference type="Proteomes" id="UP000298416"/>
    </source>
</evidence>
<dbReference type="SUPFAM" id="SSF51735">
    <property type="entry name" value="NAD(P)-binding Rossmann-fold domains"/>
    <property type="match status" value="1"/>
</dbReference>
<dbReference type="GO" id="GO:0005634">
    <property type="term" value="C:nucleus"/>
    <property type="evidence" value="ECO:0007669"/>
    <property type="project" value="UniProtKB-SubCell"/>
</dbReference>
<dbReference type="GO" id="GO:0047890">
    <property type="term" value="F:flavanone 4-reductase activity"/>
    <property type="evidence" value="ECO:0007669"/>
    <property type="project" value="UniProtKB-EC"/>
</dbReference>
<protein>
    <recommendedName>
        <fullName evidence="20">RNA polymerase II subunit B1 CTD phosphatase RPAP2 homolog</fullName>
        <ecNumber evidence="20">3.1.3.16</ecNumber>
    </recommendedName>
</protein>
<evidence type="ECO:0000256" key="2">
    <source>
        <dbReference type="ARBA" id="ARBA00004935"/>
    </source>
</evidence>
<keyword evidence="5 20" id="KW-0863">Zinc-finger</keyword>
<evidence type="ECO:0000256" key="5">
    <source>
        <dbReference type="ARBA" id="ARBA00022771"/>
    </source>
</evidence>
<feature type="compositionally biased region" description="Basic and acidic residues" evidence="21">
    <location>
        <begin position="703"/>
        <end position="713"/>
    </location>
</feature>
<keyword evidence="11" id="KW-0284">Flavonoid biosynthesis</keyword>
<evidence type="ECO:0000256" key="16">
    <source>
        <dbReference type="ARBA" id="ARBA00048336"/>
    </source>
</evidence>
<evidence type="ECO:0000256" key="9">
    <source>
        <dbReference type="ARBA" id="ARBA00022912"/>
    </source>
</evidence>
<sequence length="1101" mass="122571">MEASFCKFKRELDADLDKIRRSLQDMCSTMETTDVSSGSCKLQLELPKSFDNLDFQKSIDVDRVIADEDLIEQHNSGRFEEMDTKLEIGVEDGWLYDGDMEEQVVAYVTMASELGWLASNWFTRPKAKMEMERVGIGDLMDISVLMEIHECGQKMGHKVDNLFLSTSAQSAGSLVMHRIYFLSMKWLLDCDPKPKVKMKCRVDCVEFYSNFSHHCNRVDCVEFMVVPIDSCRVFKGGGMTRATHMQVTGASGYVAIWLVKFLLRKGYTVKASVRNPNNAKKTQHLLALDGAKERLHLVKVDLLEEGSFDSVVDGCEGVFHTASPFFNNVTDPQAELIDPAVKGTLNVLGSCAKVPSVKRIVLTSSIAAVAYKGKPLIPETVVDEMWWSSPEYCEQMQLWYVLSKTLAEDAAWKFVKEKGDWELVVFLGDLELVMLLGFSCSWPFHKLQLFLLDGIKDENHLLAAGSLISRGDYNDVVTERTIAEMCGYPLCTNPLPSDRPHKGRYRISLKEHKVYDLQETYMYCSSTCLINSRAFTANLQEERSSDLNPAKLSRIVKLFEESNSDTTVDMGKNGDLGISELKIQEKTGREAGNLSMEEWIGPSNAIDGYVPRSNKNLESLQLNNNRKAAKKGKGPKHRLSDPNVQDIMSFDMNFTSTIITQDEYSVSKAAPSLKAKESRGKLSAKSVNCESKPMQNPAASLTDKNEVQPKKSDISMGSTGVDDNVDAPEDISSACQSDDTRATVLRSSIKTSDSKKSVRWADEKTDFDGQNLEEYQEFKEEKTDLVTPHSAVEEVGEEELYRFSSAEACAEALSRAAEAVASGKSDASDAVSEAGVIILPPPHGVDTANSEENADIKTGLIQLKWPLKPGVLSSDLFDSEDSWYDSPPDGFNLQLSTFSTMFMALFSWISSSSLAYIYGKEESFHEEYLSVNGREYPHKILSDGRSAEIKHTLAGCLARALPTLVTELRLPVPVSTLEQGLGRLLDTMSFTDPIPAFRMKQWHVIVLLFLDALSVSRIPSLTQYMLSRRVVIPKVRNLNCVGVVNAWVFGLMSQFESTVLCRICSVKVLEGAQIGSEEFEIMKDLVIPLGRAPQFSTQSGG</sequence>
<evidence type="ECO:0000256" key="18">
    <source>
        <dbReference type="ARBA" id="ARBA00049132"/>
    </source>
</evidence>
<keyword evidence="10" id="KW-0560">Oxidoreductase</keyword>
<comment type="function">
    <text evidence="14">Bifunctional enzyme involved in flavonoid metabolism.</text>
</comment>
<proteinExistence type="inferred from homology"/>
<evidence type="ECO:0000259" key="22">
    <source>
        <dbReference type="PROSITE" id="PS51479"/>
    </source>
</evidence>
<comment type="function">
    <text evidence="20">Putative RNA polymerase II subunit B1 C-terminal domain (CTD) phosphatase involved in RNA polymerase II transcription regulation.</text>
</comment>
<dbReference type="AlphaFoldDB" id="A0A8X8X3L2"/>
<dbReference type="GO" id="GO:0043175">
    <property type="term" value="F:RNA polymerase core enzyme binding"/>
    <property type="evidence" value="ECO:0007669"/>
    <property type="project" value="UniProtKB-UniRule"/>
</dbReference>
<dbReference type="PROSITE" id="PS51479">
    <property type="entry name" value="ZF_RTR1"/>
    <property type="match status" value="1"/>
</dbReference>
<evidence type="ECO:0000256" key="3">
    <source>
        <dbReference type="ARBA" id="ARBA00005676"/>
    </source>
</evidence>
<evidence type="ECO:0000256" key="10">
    <source>
        <dbReference type="ARBA" id="ARBA00023002"/>
    </source>
</evidence>
<dbReference type="GO" id="GO:0008270">
    <property type="term" value="F:zinc ion binding"/>
    <property type="evidence" value="ECO:0007669"/>
    <property type="project" value="UniProtKB-KW"/>
</dbReference>
<keyword evidence="7 20" id="KW-0862">Zinc</keyword>
<evidence type="ECO:0000256" key="6">
    <source>
        <dbReference type="ARBA" id="ARBA00022801"/>
    </source>
</evidence>
<dbReference type="InterPro" id="IPR036291">
    <property type="entry name" value="NAD(P)-bd_dom_sf"/>
</dbReference>
<reference evidence="23" key="2">
    <citation type="submission" date="2020-08" db="EMBL/GenBank/DDBJ databases">
        <title>Plant Genome Project.</title>
        <authorList>
            <person name="Zhang R.-G."/>
        </authorList>
    </citation>
    <scope>NUCLEOTIDE SEQUENCE</scope>
    <source>
        <strain evidence="23">Huo1</strain>
        <tissue evidence="23">Leaf</tissue>
    </source>
</reference>
<dbReference type="GO" id="GO:0005737">
    <property type="term" value="C:cytoplasm"/>
    <property type="evidence" value="ECO:0007669"/>
    <property type="project" value="TreeGrafter"/>
</dbReference>
<evidence type="ECO:0000256" key="4">
    <source>
        <dbReference type="ARBA" id="ARBA00022723"/>
    </source>
</evidence>
<reference evidence="23" key="1">
    <citation type="submission" date="2018-01" db="EMBL/GenBank/DDBJ databases">
        <authorList>
            <person name="Mao J.F."/>
        </authorList>
    </citation>
    <scope>NUCLEOTIDE SEQUENCE</scope>
    <source>
        <strain evidence="23">Huo1</strain>
        <tissue evidence="23">Leaf</tissue>
    </source>
</reference>
<evidence type="ECO:0000256" key="11">
    <source>
        <dbReference type="ARBA" id="ARBA00023241"/>
    </source>
</evidence>
<evidence type="ECO:0000256" key="21">
    <source>
        <dbReference type="SAM" id="MobiDB-lite"/>
    </source>
</evidence>
<comment type="pathway">
    <text evidence="2">Pigment biosynthesis; anthocyanin biosynthesis.</text>
</comment>
<keyword evidence="6 20" id="KW-0378">Hydrolase</keyword>
<keyword evidence="24" id="KW-1185">Reference proteome</keyword>
<feature type="compositionally biased region" description="Polar residues" evidence="21">
    <location>
        <begin position="685"/>
        <end position="699"/>
    </location>
</feature>
<dbReference type="InterPro" id="IPR038534">
    <property type="entry name" value="Rtr1/RPAP2_sf"/>
</dbReference>
<accession>A0A8X8X3L2</accession>
<keyword evidence="4 20" id="KW-0479">Metal-binding</keyword>
<name>A0A8X8X3L2_SALSN</name>
<dbReference type="Pfam" id="PF01370">
    <property type="entry name" value="Epimerase"/>
    <property type="match status" value="1"/>
</dbReference>
<evidence type="ECO:0000256" key="17">
    <source>
        <dbReference type="ARBA" id="ARBA00048870"/>
    </source>
</evidence>
<evidence type="ECO:0000256" key="7">
    <source>
        <dbReference type="ARBA" id="ARBA00022833"/>
    </source>
</evidence>
<dbReference type="GO" id="GO:0045552">
    <property type="term" value="F:dihydroflavanol 4-reductase activity"/>
    <property type="evidence" value="ECO:0007669"/>
    <property type="project" value="UniProtKB-EC"/>
</dbReference>
<dbReference type="InterPro" id="IPR001509">
    <property type="entry name" value="Epimerase_deHydtase"/>
</dbReference>
<dbReference type="InterPro" id="IPR039693">
    <property type="entry name" value="Rtr1/RPAP2"/>
</dbReference>
<comment type="caution">
    <text evidence="23">The sequence shown here is derived from an EMBL/GenBank/DDBJ whole genome shotgun (WGS) entry which is preliminary data.</text>
</comment>
<evidence type="ECO:0000256" key="15">
    <source>
        <dbReference type="ARBA" id="ARBA00047761"/>
    </source>
</evidence>
<dbReference type="Gene3D" id="1.25.40.820">
    <property type="match status" value="1"/>
</dbReference>
<comment type="catalytic activity">
    <reaction evidence="15 20">
        <text>O-phospho-L-seryl-[protein] + H2O = L-seryl-[protein] + phosphate</text>
        <dbReference type="Rhea" id="RHEA:20629"/>
        <dbReference type="Rhea" id="RHEA-COMP:9863"/>
        <dbReference type="Rhea" id="RHEA-COMP:11604"/>
        <dbReference type="ChEBI" id="CHEBI:15377"/>
        <dbReference type="ChEBI" id="CHEBI:29999"/>
        <dbReference type="ChEBI" id="CHEBI:43474"/>
        <dbReference type="ChEBI" id="CHEBI:83421"/>
        <dbReference type="EC" id="3.1.3.16"/>
    </reaction>
</comment>
<dbReference type="GO" id="GO:0009813">
    <property type="term" value="P:flavonoid biosynthetic process"/>
    <property type="evidence" value="ECO:0007669"/>
    <property type="project" value="UniProtKB-KW"/>
</dbReference>
<evidence type="ECO:0000256" key="13">
    <source>
        <dbReference type="ARBA" id="ARBA00023445"/>
    </source>
</evidence>
<comment type="catalytic activity">
    <reaction evidence="17">
        <text>(2S)-flavan-4-ol + NADP(+) = (2S)-flavanone + NADPH + H(+)</text>
        <dbReference type="Rhea" id="RHEA:11228"/>
        <dbReference type="ChEBI" id="CHEBI:15378"/>
        <dbReference type="ChEBI" id="CHEBI:15605"/>
        <dbReference type="ChEBI" id="CHEBI:15606"/>
        <dbReference type="ChEBI" id="CHEBI:57783"/>
        <dbReference type="ChEBI" id="CHEBI:58349"/>
        <dbReference type="EC" id="1.1.1.234"/>
    </reaction>
</comment>
<evidence type="ECO:0000256" key="8">
    <source>
        <dbReference type="ARBA" id="ARBA00022857"/>
    </source>
</evidence>
<keyword evidence="9 20" id="KW-0904">Protein phosphatase</keyword>
<keyword evidence="12 20" id="KW-0539">Nucleus</keyword>
<dbReference type="EMBL" id="PNBA02000012">
    <property type="protein sequence ID" value="KAG6406311.1"/>
    <property type="molecule type" value="Genomic_DNA"/>
</dbReference>
<evidence type="ECO:0000313" key="23">
    <source>
        <dbReference type="EMBL" id="KAG6406311.1"/>
    </source>
</evidence>
<dbReference type="InterPro" id="IPR007308">
    <property type="entry name" value="Rtr1/RPAP2_dom"/>
</dbReference>
<comment type="catalytic activity">
    <reaction evidence="16 20">
        <text>O-phospho-L-threonyl-[protein] + H2O = L-threonyl-[protein] + phosphate</text>
        <dbReference type="Rhea" id="RHEA:47004"/>
        <dbReference type="Rhea" id="RHEA-COMP:11060"/>
        <dbReference type="Rhea" id="RHEA-COMP:11605"/>
        <dbReference type="ChEBI" id="CHEBI:15377"/>
        <dbReference type="ChEBI" id="CHEBI:30013"/>
        <dbReference type="ChEBI" id="CHEBI:43474"/>
        <dbReference type="ChEBI" id="CHEBI:61977"/>
        <dbReference type="EC" id="3.1.3.16"/>
    </reaction>
</comment>
<dbReference type="Gene3D" id="3.40.50.720">
    <property type="entry name" value="NAD(P)-binding Rossmann-like Domain"/>
    <property type="match status" value="1"/>
</dbReference>
<feature type="region of interest" description="Disordered" evidence="21">
    <location>
        <begin position="668"/>
        <end position="724"/>
    </location>
</feature>
<gene>
    <name evidence="23" type="ORF">SASPL_133911</name>
</gene>
<dbReference type="PANTHER" id="PTHR14732">
    <property type="entry name" value="RNA POLYMERASE II SUBUNIT B1 CTD PHOSPHATASE RPAP2-RELATED"/>
    <property type="match status" value="1"/>
</dbReference>
<evidence type="ECO:0000256" key="14">
    <source>
        <dbReference type="ARBA" id="ARBA00037100"/>
    </source>
</evidence>
<comment type="subcellular location">
    <subcellularLocation>
        <location evidence="1 20">Nucleus</location>
    </subcellularLocation>
</comment>
<dbReference type="PANTHER" id="PTHR14732:SF0">
    <property type="entry name" value="RNA POLYMERASE II SUBUNIT B1 CTD PHOSPHATASE RPAP2-RELATED"/>
    <property type="match status" value="1"/>
</dbReference>
<comment type="catalytic activity">
    <reaction evidence="18">
        <text>a (2R,3S,4S)-leucoanthocyanidin + NADP(+) = a (2R,3R)-dihydroflavonol + NADPH + H(+)</text>
        <dbReference type="Rhea" id="RHEA:54444"/>
        <dbReference type="ChEBI" id="CHEBI:15378"/>
        <dbReference type="ChEBI" id="CHEBI:57783"/>
        <dbReference type="ChEBI" id="CHEBI:58349"/>
        <dbReference type="ChEBI" id="CHEBI:138176"/>
        <dbReference type="ChEBI" id="CHEBI:138188"/>
        <dbReference type="EC" id="1.1.1.219"/>
    </reaction>
</comment>
<dbReference type="EC" id="3.1.3.16" evidence="20"/>
<dbReference type="FunFam" id="3.40.50.720:FF:000085">
    <property type="entry name" value="Dihydroflavonol reductase"/>
    <property type="match status" value="1"/>
</dbReference>
<dbReference type="GO" id="GO:0008420">
    <property type="term" value="F:RNA polymerase II CTD heptapeptide repeat phosphatase activity"/>
    <property type="evidence" value="ECO:0007669"/>
    <property type="project" value="UniProtKB-UniRule"/>
</dbReference>
<evidence type="ECO:0000256" key="19">
    <source>
        <dbReference type="PROSITE-ProRule" id="PRU00812"/>
    </source>
</evidence>
<dbReference type="Proteomes" id="UP000298416">
    <property type="component" value="Unassembled WGS sequence"/>
</dbReference>
<dbReference type="Pfam" id="PF04181">
    <property type="entry name" value="RPAP2_Rtr1"/>
    <property type="match status" value="1"/>
</dbReference>
<evidence type="ECO:0000256" key="1">
    <source>
        <dbReference type="ARBA" id="ARBA00004123"/>
    </source>
</evidence>
<evidence type="ECO:0000256" key="20">
    <source>
        <dbReference type="RuleBase" id="RU367080"/>
    </source>
</evidence>
<feature type="domain" description="RTR1-type" evidence="22">
    <location>
        <begin position="463"/>
        <end position="548"/>
    </location>
</feature>
<comment type="similarity">
    <text evidence="13">Belongs to the NAD(P)-dependent epimerase/dehydratase family. Dihydroflavonol-4-reductase subfamily.</text>
</comment>
<comment type="similarity">
    <text evidence="3 19 20">Belongs to the RPAP2 family.</text>
</comment>
<keyword evidence="8" id="KW-0521">NADP</keyword>